<protein>
    <submittedName>
        <fullName evidence="1">Uncharacterized protein</fullName>
    </submittedName>
</protein>
<proteinExistence type="predicted"/>
<evidence type="ECO:0000313" key="1">
    <source>
        <dbReference type="EMBL" id="KAL0928173.1"/>
    </source>
</evidence>
<reference evidence="1 2" key="1">
    <citation type="journal article" date="2024" name="Plant Biotechnol. J.">
        <title>Dendrobium thyrsiflorum genome and its molecular insights into genes involved in important horticultural traits.</title>
        <authorList>
            <person name="Chen B."/>
            <person name="Wang J.Y."/>
            <person name="Zheng P.J."/>
            <person name="Li K.L."/>
            <person name="Liang Y.M."/>
            <person name="Chen X.F."/>
            <person name="Zhang C."/>
            <person name="Zhao X."/>
            <person name="He X."/>
            <person name="Zhang G.Q."/>
            <person name="Liu Z.J."/>
            <person name="Xu Q."/>
        </authorList>
    </citation>
    <scope>NUCLEOTIDE SEQUENCE [LARGE SCALE GENOMIC DNA]</scope>
    <source>
        <strain evidence="1">GZMU011</strain>
    </source>
</reference>
<evidence type="ECO:0000313" key="2">
    <source>
        <dbReference type="Proteomes" id="UP001552299"/>
    </source>
</evidence>
<dbReference type="EMBL" id="JANQDX010000001">
    <property type="protein sequence ID" value="KAL0928173.1"/>
    <property type="molecule type" value="Genomic_DNA"/>
</dbReference>
<keyword evidence="2" id="KW-1185">Reference proteome</keyword>
<gene>
    <name evidence="1" type="ORF">M5K25_000042</name>
</gene>
<sequence length="78" mass="8319">MDVHMVLAHLHLMSAVAPPRSSSKVVVLVPAIHLEDVDPNSILNVRFVANLGTLLSHVGILLGYTASLSCLETSSNMD</sequence>
<dbReference type="Proteomes" id="UP001552299">
    <property type="component" value="Unassembled WGS sequence"/>
</dbReference>
<dbReference type="AlphaFoldDB" id="A0ABD0VUE9"/>
<comment type="caution">
    <text evidence="1">The sequence shown here is derived from an EMBL/GenBank/DDBJ whole genome shotgun (WGS) entry which is preliminary data.</text>
</comment>
<accession>A0ABD0VUE9</accession>
<name>A0ABD0VUE9_DENTH</name>
<organism evidence="1 2">
    <name type="scientific">Dendrobium thyrsiflorum</name>
    <name type="common">Pinecone-like raceme dendrobium</name>
    <name type="synonym">Orchid</name>
    <dbReference type="NCBI Taxonomy" id="117978"/>
    <lineage>
        <taxon>Eukaryota</taxon>
        <taxon>Viridiplantae</taxon>
        <taxon>Streptophyta</taxon>
        <taxon>Embryophyta</taxon>
        <taxon>Tracheophyta</taxon>
        <taxon>Spermatophyta</taxon>
        <taxon>Magnoliopsida</taxon>
        <taxon>Liliopsida</taxon>
        <taxon>Asparagales</taxon>
        <taxon>Orchidaceae</taxon>
        <taxon>Epidendroideae</taxon>
        <taxon>Malaxideae</taxon>
        <taxon>Dendrobiinae</taxon>
        <taxon>Dendrobium</taxon>
    </lineage>
</organism>